<feature type="region of interest" description="Disordered" evidence="1">
    <location>
        <begin position="77"/>
        <end position="101"/>
    </location>
</feature>
<comment type="caution">
    <text evidence="2">The sequence shown here is derived from an EMBL/GenBank/DDBJ whole genome shotgun (WGS) entry which is preliminary data.</text>
</comment>
<evidence type="ECO:0008006" key="4">
    <source>
        <dbReference type="Google" id="ProtNLM"/>
    </source>
</evidence>
<keyword evidence="3" id="KW-1185">Reference proteome</keyword>
<name>A0ABD3BCU7_9LAMI</name>
<accession>A0ABD3BCU7</accession>
<evidence type="ECO:0000313" key="3">
    <source>
        <dbReference type="Proteomes" id="UP001632038"/>
    </source>
</evidence>
<evidence type="ECO:0000256" key="1">
    <source>
        <dbReference type="SAM" id="MobiDB-lite"/>
    </source>
</evidence>
<evidence type="ECO:0000313" key="2">
    <source>
        <dbReference type="EMBL" id="KAL3615216.1"/>
    </source>
</evidence>
<sequence length="101" mass="11115">MARNKKTLACIADPAERMAMYENLMKDVEKKVRDLRRFHGVDLCVITYRPDGSGPDVWPSQAGAEAEFNHLTMAQEKEAESVSGQAAAASTSEAKVVEKDD</sequence>
<feature type="compositionally biased region" description="Polar residues" evidence="1">
    <location>
        <begin position="82"/>
        <end position="93"/>
    </location>
</feature>
<proteinExistence type="predicted"/>
<reference evidence="3" key="1">
    <citation type="journal article" date="2024" name="IScience">
        <title>Strigolactones Initiate the Formation of Haustorium-like Structures in Castilleja.</title>
        <authorList>
            <person name="Buerger M."/>
            <person name="Peterson D."/>
            <person name="Chory J."/>
        </authorList>
    </citation>
    <scope>NUCLEOTIDE SEQUENCE [LARGE SCALE GENOMIC DNA]</scope>
</reference>
<protein>
    <recommendedName>
        <fullName evidence="4">MADS-box domain-containing protein</fullName>
    </recommendedName>
</protein>
<gene>
    <name evidence="2" type="ORF">CASFOL_040877</name>
</gene>
<dbReference type="EMBL" id="JAVIJP010000100">
    <property type="protein sequence ID" value="KAL3615216.1"/>
    <property type="molecule type" value="Genomic_DNA"/>
</dbReference>
<dbReference type="Proteomes" id="UP001632038">
    <property type="component" value="Unassembled WGS sequence"/>
</dbReference>
<dbReference type="SUPFAM" id="SSF55455">
    <property type="entry name" value="SRF-like"/>
    <property type="match status" value="1"/>
</dbReference>
<dbReference type="AlphaFoldDB" id="A0ABD3BCU7"/>
<organism evidence="2 3">
    <name type="scientific">Castilleja foliolosa</name>
    <dbReference type="NCBI Taxonomy" id="1961234"/>
    <lineage>
        <taxon>Eukaryota</taxon>
        <taxon>Viridiplantae</taxon>
        <taxon>Streptophyta</taxon>
        <taxon>Embryophyta</taxon>
        <taxon>Tracheophyta</taxon>
        <taxon>Spermatophyta</taxon>
        <taxon>Magnoliopsida</taxon>
        <taxon>eudicotyledons</taxon>
        <taxon>Gunneridae</taxon>
        <taxon>Pentapetalae</taxon>
        <taxon>asterids</taxon>
        <taxon>lamiids</taxon>
        <taxon>Lamiales</taxon>
        <taxon>Orobanchaceae</taxon>
        <taxon>Pedicularideae</taxon>
        <taxon>Castillejinae</taxon>
        <taxon>Castilleja</taxon>
    </lineage>
</organism>
<dbReference type="InterPro" id="IPR036879">
    <property type="entry name" value="TF_MADSbox_sf"/>
</dbReference>